<dbReference type="Proteomes" id="UP000183071">
    <property type="component" value="Unassembled WGS sequence"/>
</dbReference>
<dbReference type="GO" id="GO:0004366">
    <property type="term" value="F:glycerol-3-phosphate O-acyltransferase activity"/>
    <property type="evidence" value="ECO:0007669"/>
    <property type="project" value="TreeGrafter"/>
</dbReference>
<keyword evidence="3" id="KW-0012">Acyltransferase</keyword>
<dbReference type="SUPFAM" id="SSF69593">
    <property type="entry name" value="Glycerol-3-phosphate (1)-acyltransferase"/>
    <property type="match status" value="1"/>
</dbReference>
<dbReference type="PANTHER" id="PTHR31605:SF0">
    <property type="entry name" value="GLYCEROL-3-PHOSPHATE O-ACYLTRANSFERASE 1"/>
    <property type="match status" value="1"/>
</dbReference>
<feature type="transmembrane region" description="Helical" evidence="1">
    <location>
        <begin position="262"/>
        <end position="281"/>
    </location>
</feature>
<dbReference type="PANTHER" id="PTHR31605">
    <property type="entry name" value="GLYCEROL-3-PHOSPHATE O-ACYLTRANSFERASE 1"/>
    <property type="match status" value="1"/>
</dbReference>
<name>A0A0N0UN36_9FLAO</name>
<proteinExistence type="predicted"/>
<keyword evidence="3" id="KW-0808">Transferase</keyword>
<feature type="domain" description="Phospholipid/glycerol acyltransferase" evidence="2">
    <location>
        <begin position="40"/>
        <end position="167"/>
    </location>
</feature>
<sequence length="352" mass="40967">MILKKIWYNYVKLFLRISLNFYAKEIKIVGRKNIPKKGAILFAINHPNALMDPLFVTTFNPRENHFLVRADVFKKPLVKKALTSLNLMPIYRIRDGRKQLSNNEEIFNKCFNILAKKETLIIFPQGGHSRDRNIKPLSKGFTRIVFGALEQNKDLNISVIPTGITYQNSSTYPSKVCVQFGEPIDSKTIYTNNEKAKAINILKEQVSNQLKELTVHIPDDEKYQKTLKKLNDANVDFTEVDKVNAMIRNQKFPEPKEKKTNYVKPLFYLILLNSILPYFIWKKFSKNIGEIEFIDTMQYGVNVVTFPLFYILQSMVLSFFFGWQMALYYLILSIIAVYLHTKLAPINTENNK</sequence>
<evidence type="ECO:0000313" key="4">
    <source>
        <dbReference type="EMBL" id="SEE60444.1"/>
    </source>
</evidence>
<dbReference type="EMBL" id="FNUE01000002">
    <property type="protein sequence ID" value="SEE60444.1"/>
    <property type="molecule type" value="Genomic_DNA"/>
</dbReference>
<dbReference type="Proteomes" id="UP000037716">
    <property type="component" value="Unassembled WGS sequence"/>
</dbReference>
<dbReference type="STRING" id="1300348.I602_97"/>
<organism evidence="3 5">
    <name type="scientific">Polaribacter dokdonensis DSW-5</name>
    <dbReference type="NCBI Taxonomy" id="1300348"/>
    <lineage>
        <taxon>Bacteria</taxon>
        <taxon>Pseudomonadati</taxon>
        <taxon>Bacteroidota</taxon>
        <taxon>Flavobacteriia</taxon>
        <taxon>Flavobacteriales</taxon>
        <taxon>Flavobacteriaceae</taxon>
    </lineage>
</organism>
<evidence type="ECO:0000313" key="6">
    <source>
        <dbReference type="Proteomes" id="UP000183071"/>
    </source>
</evidence>
<evidence type="ECO:0000313" key="5">
    <source>
        <dbReference type="Proteomes" id="UP000037716"/>
    </source>
</evidence>
<dbReference type="SMART" id="SM00563">
    <property type="entry name" value="PlsC"/>
    <property type="match status" value="1"/>
</dbReference>
<dbReference type="Pfam" id="PF01553">
    <property type="entry name" value="Acyltransferase"/>
    <property type="match status" value="1"/>
</dbReference>
<protein>
    <submittedName>
        <fullName evidence="3 4">Acyltransferase</fullName>
    </submittedName>
</protein>
<dbReference type="RefSeq" id="WP_143032730.1">
    <property type="nucleotide sequence ID" value="NZ_FNUE01000002.1"/>
</dbReference>
<dbReference type="InterPro" id="IPR052744">
    <property type="entry name" value="GPAT/DAPAT"/>
</dbReference>
<evidence type="ECO:0000256" key="1">
    <source>
        <dbReference type="SAM" id="Phobius"/>
    </source>
</evidence>
<gene>
    <name evidence="3" type="ORF">I602_97</name>
    <name evidence="4" type="ORF">SAMN05444353_2662</name>
</gene>
<evidence type="ECO:0000313" key="3">
    <source>
        <dbReference type="EMBL" id="KOY50537.1"/>
    </source>
</evidence>
<keyword evidence="1" id="KW-1133">Transmembrane helix</keyword>
<reference evidence="3 5" key="1">
    <citation type="submission" date="2015-07" db="EMBL/GenBank/DDBJ databases">
        <title>Genome of Polaribacter dokdonenesis DSW-5, isolated from seawater off Dokdo in Korea.</title>
        <authorList>
            <person name="Yoon K."/>
            <person name="Song J.Y."/>
            <person name="Kim J.F."/>
        </authorList>
    </citation>
    <scope>NUCLEOTIDE SEQUENCE [LARGE SCALE GENOMIC DNA]</scope>
    <source>
        <strain evidence="3 5">DSW-5</strain>
    </source>
</reference>
<feature type="transmembrane region" description="Helical" evidence="1">
    <location>
        <begin position="327"/>
        <end position="346"/>
    </location>
</feature>
<dbReference type="GO" id="GO:0008654">
    <property type="term" value="P:phospholipid biosynthetic process"/>
    <property type="evidence" value="ECO:0007669"/>
    <property type="project" value="TreeGrafter"/>
</dbReference>
<dbReference type="CDD" id="cd07992">
    <property type="entry name" value="LPLAT_AAK14816-like"/>
    <property type="match status" value="1"/>
</dbReference>
<dbReference type="OrthoDB" id="9806008at2"/>
<evidence type="ECO:0000259" key="2">
    <source>
        <dbReference type="SMART" id="SM00563"/>
    </source>
</evidence>
<dbReference type="AlphaFoldDB" id="A0A0N0UN36"/>
<keyword evidence="6" id="KW-1185">Reference proteome</keyword>
<keyword evidence="1" id="KW-0812">Transmembrane</keyword>
<accession>A0A0N0UN36</accession>
<dbReference type="GO" id="GO:0016287">
    <property type="term" value="F:glycerone-phosphate O-acyltransferase activity"/>
    <property type="evidence" value="ECO:0007669"/>
    <property type="project" value="TreeGrafter"/>
</dbReference>
<keyword evidence="1" id="KW-0472">Membrane</keyword>
<reference evidence="4 6" key="2">
    <citation type="submission" date="2016-10" db="EMBL/GenBank/DDBJ databases">
        <authorList>
            <person name="Varghese N."/>
            <person name="Submissions S."/>
        </authorList>
    </citation>
    <scope>NUCLEOTIDE SEQUENCE [LARGE SCALE GENOMIC DNA]</scope>
    <source>
        <strain evidence="4 6">DSW-5</strain>
    </source>
</reference>
<dbReference type="InterPro" id="IPR002123">
    <property type="entry name" value="Plipid/glycerol_acylTrfase"/>
</dbReference>
<dbReference type="EMBL" id="LGBR01000001">
    <property type="protein sequence ID" value="KOY50537.1"/>
    <property type="molecule type" value="Genomic_DNA"/>
</dbReference>
<dbReference type="PATRIC" id="fig|1300348.6.peg.99"/>
<comment type="caution">
    <text evidence="3">The sequence shown here is derived from an EMBL/GenBank/DDBJ whole genome shotgun (WGS) entry which is preliminary data.</text>
</comment>